<protein>
    <submittedName>
        <fullName evidence="2">Phosphatase</fullName>
    </submittedName>
</protein>
<evidence type="ECO:0000313" key="2">
    <source>
        <dbReference type="EMBL" id="AVO25009.1"/>
    </source>
</evidence>
<organism evidence="2 3">
    <name type="scientific">Rhodococcus phage Finch</name>
    <dbReference type="NCBI Taxonomy" id="2094144"/>
    <lineage>
        <taxon>Viruses</taxon>
        <taxon>Duplodnaviria</taxon>
        <taxon>Heunggongvirae</taxon>
        <taxon>Uroviricota</taxon>
        <taxon>Caudoviricetes</taxon>
        <taxon>Finchvirus</taxon>
        <taxon>Finchvirus finch</taxon>
    </lineage>
</organism>
<dbReference type="EMBL" id="MG962366">
    <property type="protein sequence ID" value="AVO25009.1"/>
    <property type="molecule type" value="Genomic_DNA"/>
</dbReference>
<sequence length="243" mass="27650">MRHNMAVIVDVDGTLCDVRPVRHHVMQEPKDFHAFHAGAANCPPHREAVDWAIARYDAGYTVVVVTARRYEWERQTTEWVREHLPIPFLGPFMRGDTDHRPDTEVKRTIYTQLVEDHGLEIMEAIDDNPAVIKLWKELGLKVTEMPGWNSFYPHTQETYSDGTFPIGGLCGFSTPEEHMARVAKIGEQSVRATPGEHRDRVISLGMGAFDELAPSKGLMQVDPATFENRRSLYEGRFPTPEEP</sequence>
<evidence type="ECO:0000313" key="3">
    <source>
        <dbReference type="Proteomes" id="UP000241290"/>
    </source>
</evidence>
<evidence type="ECO:0000259" key="1">
    <source>
        <dbReference type="Pfam" id="PF25109"/>
    </source>
</evidence>
<dbReference type="InterPro" id="IPR023214">
    <property type="entry name" value="HAD_sf"/>
</dbReference>
<feature type="domain" description="Polynucleotide kinase PNKP phosphatase" evidence="1">
    <location>
        <begin position="5"/>
        <end position="143"/>
    </location>
</feature>
<dbReference type="Gene3D" id="3.40.50.1000">
    <property type="entry name" value="HAD superfamily/HAD-like"/>
    <property type="match status" value="1"/>
</dbReference>
<dbReference type="GeneID" id="64766325"/>
<reference evidence="3" key="1">
    <citation type="submission" date="2018-02" db="EMBL/GenBank/DDBJ databases">
        <authorList>
            <person name="Cohen D.B."/>
            <person name="Kent A.D."/>
        </authorList>
    </citation>
    <scope>NUCLEOTIDE SEQUENCE [LARGE SCALE GENOMIC DNA]</scope>
</reference>
<dbReference type="InterPro" id="IPR056782">
    <property type="entry name" value="HAD_PNKP"/>
</dbReference>
<accession>A0A2P1JXE0</accession>
<dbReference type="RefSeq" id="YP_010059094.1">
    <property type="nucleotide sequence ID" value="NC_054724.1"/>
</dbReference>
<dbReference type="InterPro" id="IPR036412">
    <property type="entry name" value="HAD-like_sf"/>
</dbReference>
<dbReference type="KEGG" id="vg:64766325"/>
<dbReference type="Proteomes" id="UP000241290">
    <property type="component" value="Genome"/>
</dbReference>
<proteinExistence type="predicted"/>
<dbReference type="SUPFAM" id="SSF56784">
    <property type="entry name" value="HAD-like"/>
    <property type="match status" value="1"/>
</dbReference>
<dbReference type="Pfam" id="PF25109">
    <property type="entry name" value="HAD_PNKP"/>
    <property type="match status" value="1"/>
</dbReference>
<gene>
    <name evidence="2" type="primary">72</name>
    <name evidence="2" type="ORF">SEA_FINCH_72</name>
</gene>
<keyword evidence="3" id="KW-1185">Reference proteome</keyword>
<name>A0A2P1JXE0_9CAUD</name>